<dbReference type="CDD" id="cd00088">
    <property type="entry name" value="HPT"/>
    <property type="match status" value="1"/>
</dbReference>
<dbReference type="RefSeq" id="WP_006619410.1">
    <property type="nucleotide sequence ID" value="NZ_BIMW01000063.1"/>
</dbReference>
<proteinExistence type="predicted"/>
<name>A0A5M3T3Y6_LIMPL</name>
<feature type="domain" description="HPt" evidence="1">
    <location>
        <begin position="6"/>
        <end position="110"/>
    </location>
</feature>
<dbReference type="EMBL" id="BIMW01000063">
    <property type="protein sequence ID" value="GCE93145.1"/>
    <property type="molecule type" value="Genomic_DNA"/>
</dbReference>
<organism evidence="2 3">
    <name type="scientific">Limnospira platensis NIES-46</name>
    <dbReference type="NCBI Taxonomy" id="1236695"/>
    <lineage>
        <taxon>Bacteria</taxon>
        <taxon>Bacillati</taxon>
        <taxon>Cyanobacteriota</taxon>
        <taxon>Cyanophyceae</taxon>
        <taxon>Oscillatoriophycideae</taxon>
        <taxon>Oscillatoriales</taxon>
        <taxon>Sirenicapillariaceae</taxon>
        <taxon>Limnospira</taxon>
    </lineage>
</organism>
<evidence type="ECO:0000259" key="1">
    <source>
        <dbReference type="SMART" id="SM00073"/>
    </source>
</evidence>
<dbReference type="Proteomes" id="UP000326169">
    <property type="component" value="Unassembled WGS sequence"/>
</dbReference>
<dbReference type="InterPro" id="IPR036641">
    <property type="entry name" value="HPT_dom_sf"/>
</dbReference>
<dbReference type="InterPro" id="IPR051315">
    <property type="entry name" value="Bact_Chemotaxis_CheA"/>
</dbReference>
<keyword evidence="2" id="KW-0418">Kinase</keyword>
<evidence type="ECO:0000313" key="3">
    <source>
        <dbReference type="Proteomes" id="UP000326169"/>
    </source>
</evidence>
<dbReference type="Pfam" id="PF01627">
    <property type="entry name" value="Hpt"/>
    <property type="match status" value="1"/>
</dbReference>
<protein>
    <submittedName>
        <fullName evidence="2">Two-component sensor histidine kinase</fullName>
    </submittedName>
</protein>
<sequence length="314" mass="33404">MPTSQDQKIIAIFMEEAGERLEELSTGLKDLPKIMASSDREPMITMYRAAHSIKGASAMLTQQMPSLASINKVSKRLEDCFKSVKDTPIKADTKVVTLSNKCYEVLKNLIQRAQSPSGLSVEMGEKIATAALPVYDMLEKHLADLMSGKAAPAVAAASSGGSKPVPSAVAKVTAVLKPMLQGLSKPESPALRKQIAGLCGHLQKIAPGVEPWQNLVKTTHGAIANPRAPFPLLKNTVIKELQQAAKLLEAGKADAIAPSDALVKLGSSQGAAPATAKEITIPADPKEVVKVLLKTFNKKELQAIAQLLIKHIKS</sequence>
<reference evidence="2 3" key="1">
    <citation type="journal article" date="2019" name="J Genomics">
        <title>The Draft Genome of a Hydrogen-producing Cyanobacterium, Arthrospira platensis NIES-46.</title>
        <authorList>
            <person name="Suzuki S."/>
            <person name="Yamaguchi H."/>
            <person name="Kawachi M."/>
        </authorList>
    </citation>
    <scope>NUCLEOTIDE SEQUENCE [LARGE SCALE GENOMIC DNA]</scope>
    <source>
        <strain evidence="2 3">NIES-46</strain>
    </source>
</reference>
<keyword evidence="3" id="KW-1185">Reference proteome</keyword>
<dbReference type="PANTHER" id="PTHR43395">
    <property type="entry name" value="SENSOR HISTIDINE KINASE CHEA"/>
    <property type="match status" value="1"/>
</dbReference>
<dbReference type="Gene3D" id="1.20.120.160">
    <property type="entry name" value="HPT domain"/>
    <property type="match status" value="1"/>
</dbReference>
<dbReference type="GeneID" id="301682095"/>
<keyword evidence="2" id="KW-0808">Transferase</keyword>
<dbReference type="GO" id="GO:0016301">
    <property type="term" value="F:kinase activity"/>
    <property type="evidence" value="ECO:0007669"/>
    <property type="project" value="UniProtKB-KW"/>
</dbReference>
<dbReference type="SMART" id="SM00073">
    <property type="entry name" value="HPT"/>
    <property type="match status" value="1"/>
</dbReference>
<dbReference type="SUPFAM" id="SSF47226">
    <property type="entry name" value="Histidine-containing phosphotransfer domain, HPT domain"/>
    <property type="match status" value="1"/>
</dbReference>
<dbReference type="InterPro" id="IPR008207">
    <property type="entry name" value="Sig_transdc_His_kin_Hpt_dom"/>
</dbReference>
<dbReference type="PANTHER" id="PTHR43395:SF10">
    <property type="entry name" value="CHEMOTAXIS PROTEIN CHEA"/>
    <property type="match status" value="1"/>
</dbReference>
<comment type="caution">
    <text evidence="2">The sequence shown here is derived from an EMBL/GenBank/DDBJ whole genome shotgun (WGS) entry which is preliminary data.</text>
</comment>
<evidence type="ECO:0000313" key="2">
    <source>
        <dbReference type="EMBL" id="GCE93145.1"/>
    </source>
</evidence>
<accession>A0A5M3T3Y6</accession>
<gene>
    <name evidence="2" type="ORF">NIES46_11940</name>
</gene>